<feature type="domain" description="Major facilitator superfamily (MFS) profile" evidence="7">
    <location>
        <begin position="25"/>
        <end position="189"/>
    </location>
</feature>
<feature type="transmembrane region" description="Helical" evidence="6">
    <location>
        <begin position="91"/>
        <end position="114"/>
    </location>
</feature>
<comment type="subcellular location">
    <subcellularLocation>
        <location evidence="1">Cell membrane</location>
        <topology evidence="1">Multi-pass membrane protein</topology>
    </subcellularLocation>
</comment>
<feature type="transmembrane region" description="Helical" evidence="6">
    <location>
        <begin position="21"/>
        <end position="38"/>
    </location>
</feature>
<proteinExistence type="predicted"/>
<dbReference type="EMBL" id="BNJJ01000004">
    <property type="protein sequence ID" value="GHO83950.1"/>
    <property type="molecule type" value="Genomic_DNA"/>
</dbReference>
<dbReference type="PANTHER" id="PTHR23505">
    <property type="entry name" value="SPINSTER"/>
    <property type="match status" value="1"/>
</dbReference>
<comment type="caution">
    <text evidence="8">The sequence shown here is derived from an EMBL/GenBank/DDBJ whole genome shotgun (WGS) entry which is preliminary data.</text>
</comment>
<evidence type="ECO:0000256" key="1">
    <source>
        <dbReference type="ARBA" id="ARBA00004651"/>
    </source>
</evidence>
<dbReference type="InterPro" id="IPR011701">
    <property type="entry name" value="MFS"/>
</dbReference>
<dbReference type="Gene3D" id="1.20.1250.20">
    <property type="entry name" value="MFS general substrate transporter like domains"/>
    <property type="match status" value="1"/>
</dbReference>
<keyword evidence="5 6" id="KW-0472">Membrane</keyword>
<keyword evidence="9" id="KW-1185">Reference proteome</keyword>
<dbReference type="Proteomes" id="UP000635565">
    <property type="component" value="Unassembled WGS sequence"/>
</dbReference>
<evidence type="ECO:0000259" key="7">
    <source>
        <dbReference type="PROSITE" id="PS50850"/>
    </source>
</evidence>
<keyword evidence="4 6" id="KW-1133">Transmembrane helix</keyword>
<protein>
    <recommendedName>
        <fullName evidence="7">Major facilitator superfamily (MFS) profile domain-containing protein</fullName>
    </recommendedName>
</protein>
<evidence type="ECO:0000256" key="4">
    <source>
        <dbReference type="ARBA" id="ARBA00022989"/>
    </source>
</evidence>
<name>A0ABQ3VD86_9CHLR</name>
<dbReference type="SUPFAM" id="SSF103473">
    <property type="entry name" value="MFS general substrate transporter"/>
    <property type="match status" value="1"/>
</dbReference>
<reference evidence="8 9" key="1">
    <citation type="journal article" date="2021" name="Int. J. Syst. Evol. Microbiol.">
        <title>Reticulibacter mediterranei gen. nov., sp. nov., within the new family Reticulibacteraceae fam. nov., and Ktedonospora formicarum gen. nov., sp. nov., Ktedonobacter robiniae sp. nov., Dictyobacter formicarum sp. nov. and Dictyobacter arantiisoli sp. nov., belonging to the class Ktedonobacteria.</title>
        <authorList>
            <person name="Yabe S."/>
            <person name="Zheng Y."/>
            <person name="Wang C.M."/>
            <person name="Sakai Y."/>
            <person name="Abe K."/>
            <person name="Yokota A."/>
            <person name="Donadio S."/>
            <person name="Cavaletti L."/>
            <person name="Monciardini P."/>
        </authorList>
    </citation>
    <scope>NUCLEOTIDE SEQUENCE [LARGE SCALE GENOMIC DNA]</scope>
    <source>
        <strain evidence="8 9">SOSP1-9</strain>
    </source>
</reference>
<evidence type="ECO:0000256" key="2">
    <source>
        <dbReference type="ARBA" id="ARBA00022448"/>
    </source>
</evidence>
<dbReference type="Pfam" id="PF07690">
    <property type="entry name" value="MFS_1"/>
    <property type="match status" value="1"/>
</dbReference>
<evidence type="ECO:0000313" key="9">
    <source>
        <dbReference type="Proteomes" id="UP000635565"/>
    </source>
</evidence>
<accession>A0ABQ3VD86</accession>
<organism evidence="8 9">
    <name type="scientific">Dictyobacter formicarum</name>
    <dbReference type="NCBI Taxonomy" id="2778368"/>
    <lineage>
        <taxon>Bacteria</taxon>
        <taxon>Bacillati</taxon>
        <taxon>Chloroflexota</taxon>
        <taxon>Ktedonobacteria</taxon>
        <taxon>Ktedonobacterales</taxon>
        <taxon>Dictyobacteraceae</taxon>
        <taxon>Dictyobacter</taxon>
    </lineage>
</organism>
<gene>
    <name evidence="8" type="ORF">KSZ_19560</name>
</gene>
<evidence type="ECO:0000256" key="3">
    <source>
        <dbReference type="ARBA" id="ARBA00022692"/>
    </source>
</evidence>
<dbReference type="PANTHER" id="PTHR23505:SF79">
    <property type="entry name" value="PROTEIN SPINSTER"/>
    <property type="match status" value="1"/>
</dbReference>
<evidence type="ECO:0000256" key="6">
    <source>
        <dbReference type="SAM" id="Phobius"/>
    </source>
</evidence>
<sequence>MKKIVSSQDVSVTSTGTRSRYPRYVFSIFFTINLLNYLDRNIFTGASNAIAKDLSLSLGQVGFIASAFFVVYTLGTIPLGLWADRAPRKNIAALCVAIWSVATAWTSLVSSFIMLFLARMVLGVGEAGYYPSGTALLSDFYRREKRARIMSLWGSHSISVSSLVLPSEVYWVVWDYGARPFWWHRCQDS</sequence>
<dbReference type="InterPro" id="IPR020846">
    <property type="entry name" value="MFS_dom"/>
</dbReference>
<keyword evidence="3 6" id="KW-0812">Transmembrane</keyword>
<dbReference type="InterPro" id="IPR044770">
    <property type="entry name" value="MFS_spinster-like"/>
</dbReference>
<dbReference type="PROSITE" id="PS50850">
    <property type="entry name" value="MFS"/>
    <property type="match status" value="1"/>
</dbReference>
<evidence type="ECO:0000256" key="5">
    <source>
        <dbReference type="ARBA" id="ARBA00023136"/>
    </source>
</evidence>
<dbReference type="InterPro" id="IPR036259">
    <property type="entry name" value="MFS_trans_sf"/>
</dbReference>
<keyword evidence="2" id="KW-0813">Transport</keyword>
<feature type="transmembrane region" description="Helical" evidence="6">
    <location>
        <begin position="58"/>
        <end position="79"/>
    </location>
</feature>
<evidence type="ECO:0000313" key="8">
    <source>
        <dbReference type="EMBL" id="GHO83950.1"/>
    </source>
</evidence>